<dbReference type="SUPFAM" id="SSF53300">
    <property type="entry name" value="vWA-like"/>
    <property type="match status" value="1"/>
</dbReference>
<keyword evidence="1" id="KW-0175">Coiled coil</keyword>
<evidence type="ECO:0000313" key="4">
    <source>
        <dbReference type="EMBL" id="TPN86017.1"/>
    </source>
</evidence>
<organism evidence="4 5">
    <name type="scientific">Aquimarina algicola</name>
    <dbReference type="NCBI Taxonomy" id="2589995"/>
    <lineage>
        <taxon>Bacteria</taxon>
        <taxon>Pseudomonadati</taxon>
        <taxon>Bacteroidota</taxon>
        <taxon>Flavobacteriia</taxon>
        <taxon>Flavobacteriales</taxon>
        <taxon>Flavobacteriaceae</taxon>
        <taxon>Aquimarina</taxon>
    </lineage>
</organism>
<evidence type="ECO:0000259" key="3">
    <source>
        <dbReference type="PROSITE" id="PS50234"/>
    </source>
</evidence>
<proteinExistence type="predicted"/>
<name>A0A504J5D4_9FLAO</name>
<protein>
    <submittedName>
        <fullName evidence="4">VWA domain-containing protein</fullName>
    </submittedName>
</protein>
<dbReference type="OrthoDB" id="5827268at2"/>
<dbReference type="InterPro" id="IPR036465">
    <property type="entry name" value="vWFA_dom_sf"/>
</dbReference>
<dbReference type="AlphaFoldDB" id="A0A504J5D4"/>
<dbReference type="Gene3D" id="3.40.50.410">
    <property type="entry name" value="von Willebrand factor, type A domain"/>
    <property type="match status" value="1"/>
</dbReference>
<keyword evidence="2" id="KW-0732">Signal</keyword>
<feature type="coiled-coil region" evidence="1">
    <location>
        <begin position="322"/>
        <end position="360"/>
    </location>
</feature>
<keyword evidence="5" id="KW-1185">Reference proteome</keyword>
<comment type="caution">
    <text evidence="4">The sequence shown here is derived from an EMBL/GenBank/DDBJ whole genome shotgun (WGS) entry which is preliminary data.</text>
</comment>
<dbReference type="InterPro" id="IPR002035">
    <property type="entry name" value="VWF_A"/>
</dbReference>
<feature type="domain" description="VWFA" evidence="3">
    <location>
        <begin position="51"/>
        <end position="199"/>
    </location>
</feature>
<dbReference type="Proteomes" id="UP000315540">
    <property type="component" value="Unassembled WGS sequence"/>
</dbReference>
<gene>
    <name evidence="4" type="ORF">FHK87_12125</name>
</gene>
<dbReference type="Pfam" id="PF00092">
    <property type="entry name" value="VWA"/>
    <property type="match status" value="1"/>
</dbReference>
<dbReference type="EMBL" id="VFWZ01000003">
    <property type="protein sequence ID" value="TPN86017.1"/>
    <property type="molecule type" value="Genomic_DNA"/>
</dbReference>
<evidence type="ECO:0000256" key="2">
    <source>
        <dbReference type="SAM" id="SignalP"/>
    </source>
</evidence>
<evidence type="ECO:0000313" key="5">
    <source>
        <dbReference type="Proteomes" id="UP000315540"/>
    </source>
</evidence>
<feature type="signal peptide" evidence="2">
    <location>
        <begin position="1"/>
        <end position="20"/>
    </location>
</feature>
<dbReference type="PROSITE" id="PS51257">
    <property type="entry name" value="PROKAR_LIPOPROTEIN"/>
    <property type="match status" value="1"/>
</dbReference>
<sequence>MKIFLAWSTLCILTSISCNAKHKSDTTALLATEQNHVIATTKTDPDTRNIQVALLLDTSNSMDGLIDQAKAQLWEIVNELSYAKCGNHKIKLEIGLYEYGNDGLPSQEGFIRQVLPFSEDLDEISKELFSLTTNGGNEYCGKVINTSINQLAWKKNNDHLKLIFIAGNEPFNQGPVNYTDAATDALEKDITINTIFCGNYRQGIDTMWKHGADITKGEYSAIDHNHETVHVATPYDDMMLKLNNQLNSTYVYYGSHGAKKSMLQAEQDKNAISYSPANAVSRTVSKSSGFYKNKSWDLIDAAEDGSFELEEVAQEELPTELKEKSKDELKKYVAQKSEERKKIQQKIQDLNKKRVEYIKNNSKKGASNLESALLKAIKKQGQQKSFTWKE</sequence>
<reference evidence="4 5" key="1">
    <citation type="submission" date="2019-06" db="EMBL/GenBank/DDBJ databases">
        <authorList>
            <person name="Meng X."/>
        </authorList>
    </citation>
    <scope>NUCLEOTIDE SEQUENCE [LARGE SCALE GENOMIC DNA]</scope>
    <source>
        <strain evidence="4 5">M625</strain>
    </source>
</reference>
<feature type="chain" id="PRO_5021342716" evidence="2">
    <location>
        <begin position="21"/>
        <end position="390"/>
    </location>
</feature>
<accession>A0A504J5D4</accession>
<dbReference type="CDD" id="cd00198">
    <property type="entry name" value="vWFA"/>
    <property type="match status" value="1"/>
</dbReference>
<dbReference type="PROSITE" id="PS50234">
    <property type="entry name" value="VWFA"/>
    <property type="match status" value="1"/>
</dbReference>
<evidence type="ECO:0000256" key="1">
    <source>
        <dbReference type="SAM" id="Coils"/>
    </source>
</evidence>
<dbReference type="RefSeq" id="WP_140593207.1">
    <property type="nucleotide sequence ID" value="NZ_VFWZ01000003.1"/>
</dbReference>